<accession>A0ABD3PVT6</accession>
<organism evidence="3 4">
    <name type="scientific">Stephanodiscus triporus</name>
    <dbReference type="NCBI Taxonomy" id="2934178"/>
    <lineage>
        <taxon>Eukaryota</taxon>
        <taxon>Sar</taxon>
        <taxon>Stramenopiles</taxon>
        <taxon>Ochrophyta</taxon>
        <taxon>Bacillariophyta</taxon>
        <taxon>Coscinodiscophyceae</taxon>
        <taxon>Thalassiosirophycidae</taxon>
        <taxon>Stephanodiscales</taxon>
        <taxon>Stephanodiscaceae</taxon>
        <taxon>Stephanodiscus</taxon>
    </lineage>
</organism>
<keyword evidence="2" id="KW-0812">Transmembrane</keyword>
<keyword evidence="2" id="KW-0472">Membrane</keyword>
<dbReference type="Gene3D" id="3.40.50.11350">
    <property type="match status" value="1"/>
</dbReference>
<reference evidence="3 4" key="1">
    <citation type="submission" date="2024-10" db="EMBL/GenBank/DDBJ databases">
        <title>Updated reference genomes for cyclostephanoid diatoms.</title>
        <authorList>
            <person name="Roberts W.R."/>
            <person name="Alverson A.J."/>
        </authorList>
    </citation>
    <scope>NUCLEOTIDE SEQUENCE [LARGE SCALE GENOMIC DNA]</scope>
    <source>
        <strain evidence="3 4">AJA276-08</strain>
    </source>
</reference>
<evidence type="ECO:0000256" key="2">
    <source>
        <dbReference type="SAM" id="Phobius"/>
    </source>
</evidence>
<feature type="region of interest" description="Disordered" evidence="1">
    <location>
        <begin position="52"/>
        <end position="94"/>
    </location>
</feature>
<sequence length="484" mass="53378">MTPHTRAERGGVRGDDNARRSNKWTNARMCLAALIAALPLSNYLLARESKSMMAGGDGGDAGPGGRRRADDDLLHRPPPSRKVGGPPSSAASSSPLLVKANSIDSYWWPSAEHGGGLLGRIHASQNPADCSSPDTKFFVWRSMKDNENDTRGLTAWAHAGTLHLFHALTDGDGYPEHGVSRVLLTDDKLWPMARGCEHGPETRECYFEPLSHSCGLGDVDDVADATRSIELKEPKDEYDRSLRTVYSSEKLWFRVTQDRFSWMRMGGEKDHSATSIVAATFAYYFRPRQWLIDEIDRRIRLSMPPDLNPERTVGVPIRRSDKCHGHNITGSAKGELQCPPLSLYLDGVRKFLEFDPHIENVIVTSEDKSACDEFLELLREEMPSLRAVLNVGDAQQGTGSGSKLESYVEGVHNADVVASALTSMHLQLRARYFVITSKSTWTATIAVMARAYGFASEILVIDIGSNHNTFSEMARSGCTGRVKG</sequence>
<proteinExistence type="predicted"/>
<evidence type="ECO:0000256" key="1">
    <source>
        <dbReference type="SAM" id="MobiDB-lite"/>
    </source>
</evidence>
<feature type="transmembrane region" description="Helical" evidence="2">
    <location>
        <begin position="29"/>
        <end position="46"/>
    </location>
</feature>
<protein>
    <submittedName>
        <fullName evidence="3">Uncharacterized protein</fullName>
    </submittedName>
</protein>
<dbReference type="PANTHER" id="PTHR13132">
    <property type="entry name" value="ALPHA- 1,6 -FUCOSYLTRANSFERASE"/>
    <property type="match status" value="1"/>
</dbReference>
<comment type="caution">
    <text evidence="3">The sequence shown here is derived from an EMBL/GenBank/DDBJ whole genome shotgun (WGS) entry which is preliminary data.</text>
</comment>
<keyword evidence="2" id="KW-1133">Transmembrane helix</keyword>
<feature type="compositionally biased region" description="Gly residues" evidence="1">
    <location>
        <begin position="55"/>
        <end position="64"/>
    </location>
</feature>
<keyword evidence="4" id="KW-1185">Reference proteome</keyword>
<gene>
    <name evidence="3" type="ORF">ACHAW5_002912</name>
</gene>
<evidence type="ECO:0000313" key="3">
    <source>
        <dbReference type="EMBL" id="KAL3791861.1"/>
    </source>
</evidence>
<dbReference type="AlphaFoldDB" id="A0ABD3PVT6"/>
<dbReference type="PANTHER" id="PTHR13132:SF29">
    <property type="entry name" value="ALPHA-(1,6)-FUCOSYLTRANSFERASE"/>
    <property type="match status" value="1"/>
</dbReference>
<dbReference type="Proteomes" id="UP001530315">
    <property type="component" value="Unassembled WGS sequence"/>
</dbReference>
<dbReference type="EMBL" id="JALLAZ020000575">
    <property type="protein sequence ID" value="KAL3791861.1"/>
    <property type="molecule type" value="Genomic_DNA"/>
</dbReference>
<evidence type="ECO:0000313" key="4">
    <source>
        <dbReference type="Proteomes" id="UP001530315"/>
    </source>
</evidence>
<name>A0ABD3PVT6_9STRA</name>